<dbReference type="InterPro" id="IPR006140">
    <property type="entry name" value="D-isomer_DH_NAD-bd"/>
</dbReference>
<dbReference type="PANTHER" id="PTHR43026:SF1">
    <property type="entry name" value="2-HYDROXYACID DEHYDROGENASE HOMOLOG 1-RELATED"/>
    <property type="match status" value="1"/>
</dbReference>
<dbReference type="InterPro" id="IPR036291">
    <property type="entry name" value="NAD(P)-bd_dom_sf"/>
</dbReference>
<evidence type="ECO:0000313" key="6">
    <source>
        <dbReference type="EMBL" id="OIP87628.1"/>
    </source>
</evidence>
<evidence type="ECO:0000313" key="7">
    <source>
        <dbReference type="Proteomes" id="UP000182344"/>
    </source>
</evidence>
<feature type="domain" description="D-isomer specific 2-hydroxyacid dehydrogenase catalytic" evidence="4">
    <location>
        <begin position="33"/>
        <end position="327"/>
    </location>
</feature>
<gene>
    <name evidence="6" type="ORF">AUK05_00895</name>
</gene>
<comment type="similarity">
    <text evidence="1 3">Belongs to the D-isomer specific 2-hydroxyacid dehydrogenase family.</text>
</comment>
<evidence type="ECO:0000256" key="1">
    <source>
        <dbReference type="ARBA" id="ARBA00005854"/>
    </source>
</evidence>
<dbReference type="InterPro" id="IPR058205">
    <property type="entry name" value="D-LDH-like"/>
</dbReference>
<feature type="domain" description="D-isomer specific 2-hydroxyacid dehydrogenase NAD-binding" evidence="5">
    <location>
        <begin position="108"/>
        <end position="303"/>
    </location>
</feature>
<evidence type="ECO:0000256" key="3">
    <source>
        <dbReference type="RuleBase" id="RU003719"/>
    </source>
</evidence>
<evidence type="ECO:0000256" key="2">
    <source>
        <dbReference type="ARBA" id="ARBA00023027"/>
    </source>
</evidence>
<comment type="caution">
    <text evidence="6">The sequence shown here is derived from an EMBL/GenBank/DDBJ whole genome shotgun (WGS) entry which is preliminary data.</text>
</comment>
<dbReference type="Gene3D" id="3.40.50.720">
    <property type="entry name" value="NAD(P)-binding Rossmann-like Domain"/>
    <property type="match status" value="2"/>
</dbReference>
<dbReference type="PANTHER" id="PTHR43026">
    <property type="entry name" value="2-HYDROXYACID DEHYDROGENASE HOMOLOG 1-RELATED"/>
    <property type="match status" value="1"/>
</dbReference>
<sequence length="331" mass="37093">MKIAFFGVKSWEREIIEREIINLDTAGVGIFTEEIQDKLEMAKNYDIVSVFVYSKLDKKALDQLPNLKMIATRSTGIDHIDKDECQKRKIEIYNVPSYGENTVAEYTIALLLVVAKKIVPAHQSVEEGEFSPEGLTGVDVFSKTLGVVGVGRIGKNVIRIAKGLGMKVIAVERKPDAKLAKKMGFKYVSLEECLKQCDFLTLHVPAIPETRHLLNMNNIKLMKPGSILINTSRGKVVKTEAIVWALENKILWGAGLDVTEDEDMLESVSMVASTRPTKDDLQEVLSYHLLRDRDDVVFTPHNAFNTKEAIGMIIKTTVENINSFINKLDKN</sequence>
<name>A0A1J5HS67_9BACT</name>
<dbReference type="STRING" id="1805376.AUK05_00895"/>
<keyword evidence="2" id="KW-0520">NAD</keyword>
<proteinExistence type="inferred from homology"/>
<dbReference type="EMBL" id="MNZO01000013">
    <property type="protein sequence ID" value="OIP87628.1"/>
    <property type="molecule type" value="Genomic_DNA"/>
</dbReference>
<dbReference type="AlphaFoldDB" id="A0A1J5HS67"/>
<dbReference type="Proteomes" id="UP000182344">
    <property type="component" value="Unassembled WGS sequence"/>
</dbReference>
<dbReference type="GO" id="GO:0008720">
    <property type="term" value="F:D-lactate dehydrogenase (NAD+) activity"/>
    <property type="evidence" value="ECO:0007669"/>
    <property type="project" value="TreeGrafter"/>
</dbReference>
<dbReference type="Pfam" id="PF02826">
    <property type="entry name" value="2-Hacid_dh_C"/>
    <property type="match status" value="1"/>
</dbReference>
<dbReference type="SUPFAM" id="SSF52283">
    <property type="entry name" value="Formate/glycerate dehydrogenase catalytic domain-like"/>
    <property type="match status" value="1"/>
</dbReference>
<dbReference type="Pfam" id="PF00389">
    <property type="entry name" value="2-Hacid_dh"/>
    <property type="match status" value="1"/>
</dbReference>
<organism evidence="6 7">
    <name type="scientific">Candidatus Shapirobacteria bacterium CG2_30_35_20</name>
    <dbReference type="NCBI Taxonomy" id="1805376"/>
    <lineage>
        <taxon>Bacteria</taxon>
        <taxon>Candidatus Shapironibacteriota</taxon>
    </lineage>
</organism>
<evidence type="ECO:0008006" key="8">
    <source>
        <dbReference type="Google" id="ProtNLM"/>
    </source>
</evidence>
<dbReference type="InterPro" id="IPR006139">
    <property type="entry name" value="D-isomer_2_OHA_DH_cat_dom"/>
</dbReference>
<dbReference type="SUPFAM" id="SSF51735">
    <property type="entry name" value="NAD(P)-binding Rossmann-fold domains"/>
    <property type="match status" value="1"/>
</dbReference>
<keyword evidence="3" id="KW-0560">Oxidoreductase</keyword>
<reference evidence="6 7" key="1">
    <citation type="journal article" date="2016" name="Environ. Microbiol.">
        <title>Genomic resolution of a cold subsurface aquifer community provides metabolic insights for novel microbes adapted to high CO concentrations.</title>
        <authorList>
            <person name="Probst A.J."/>
            <person name="Castelle C.J."/>
            <person name="Singh A."/>
            <person name="Brown C.T."/>
            <person name="Anantharaman K."/>
            <person name="Sharon I."/>
            <person name="Hug L.A."/>
            <person name="Burstein D."/>
            <person name="Emerson J.B."/>
            <person name="Thomas B.C."/>
            <person name="Banfield J.F."/>
        </authorList>
    </citation>
    <scope>NUCLEOTIDE SEQUENCE [LARGE SCALE GENOMIC DNA]</scope>
    <source>
        <strain evidence="6">CG2_30_35_20</strain>
    </source>
</reference>
<dbReference type="GO" id="GO:0051287">
    <property type="term" value="F:NAD binding"/>
    <property type="evidence" value="ECO:0007669"/>
    <property type="project" value="InterPro"/>
</dbReference>
<accession>A0A1J5HS67</accession>
<evidence type="ECO:0000259" key="5">
    <source>
        <dbReference type="Pfam" id="PF02826"/>
    </source>
</evidence>
<protein>
    <recommendedName>
        <fullName evidence="8">Hydroxyacid dehydrogenase</fullName>
    </recommendedName>
</protein>
<evidence type="ECO:0000259" key="4">
    <source>
        <dbReference type="Pfam" id="PF00389"/>
    </source>
</evidence>